<dbReference type="EnsemblMetazoa" id="XM_008181678.3">
    <property type="protein sequence ID" value="XP_008179900.1"/>
    <property type="gene ID" value="LOC103308395"/>
</dbReference>
<sequence length="117" mass="13391">MPMFAFMILLNFFFLYSPIESAMNGKTYDTCQKCLADTCHKQYYRPCIFRNGGFFCFTCHSNNRSKFYTEAGCQKICTDPGRLCVCVDACYECVTKGVRANPESCKEPTNDELSKCK</sequence>
<keyword evidence="3" id="KW-1185">Reference proteome</keyword>
<reference evidence="2" key="2">
    <citation type="submission" date="2022-06" db="UniProtKB">
        <authorList>
            <consortium name="EnsemblMetazoa"/>
        </authorList>
    </citation>
    <scope>IDENTIFICATION</scope>
</reference>
<name>A0A8R1X196_ACYPI</name>
<protein>
    <recommendedName>
        <fullName evidence="4">ACYPI008667 protein</fullName>
    </recommendedName>
</protein>
<organism evidence="2 3">
    <name type="scientific">Acyrthosiphon pisum</name>
    <name type="common">Pea aphid</name>
    <dbReference type="NCBI Taxonomy" id="7029"/>
    <lineage>
        <taxon>Eukaryota</taxon>
        <taxon>Metazoa</taxon>
        <taxon>Ecdysozoa</taxon>
        <taxon>Arthropoda</taxon>
        <taxon>Hexapoda</taxon>
        <taxon>Insecta</taxon>
        <taxon>Pterygota</taxon>
        <taxon>Neoptera</taxon>
        <taxon>Paraneoptera</taxon>
        <taxon>Hemiptera</taxon>
        <taxon>Sternorrhyncha</taxon>
        <taxon>Aphidomorpha</taxon>
        <taxon>Aphidoidea</taxon>
        <taxon>Aphididae</taxon>
        <taxon>Macrosiphini</taxon>
        <taxon>Acyrthosiphon</taxon>
    </lineage>
</organism>
<dbReference type="AlphaFoldDB" id="A0A8R1X196"/>
<dbReference type="KEGG" id="api:103308395"/>
<feature type="chain" id="PRO_5035794385" description="ACYPI008667 protein" evidence="1">
    <location>
        <begin position="22"/>
        <end position="117"/>
    </location>
</feature>
<keyword evidence="1" id="KW-0732">Signal</keyword>
<evidence type="ECO:0000313" key="2">
    <source>
        <dbReference type="EnsemblMetazoa" id="XP_008179900.1"/>
    </source>
</evidence>
<evidence type="ECO:0008006" key="4">
    <source>
        <dbReference type="Google" id="ProtNLM"/>
    </source>
</evidence>
<dbReference type="OrthoDB" id="10312112at2759"/>
<reference evidence="3" key="1">
    <citation type="submission" date="2010-06" db="EMBL/GenBank/DDBJ databases">
        <authorList>
            <person name="Jiang H."/>
            <person name="Abraham K."/>
            <person name="Ali S."/>
            <person name="Alsbrooks S.L."/>
            <person name="Anim B.N."/>
            <person name="Anosike U.S."/>
            <person name="Attaway T."/>
            <person name="Bandaranaike D.P."/>
            <person name="Battles P.K."/>
            <person name="Bell S.N."/>
            <person name="Bell A.V."/>
            <person name="Beltran B."/>
            <person name="Bickham C."/>
            <person name="Bustamante Y."/>
            <person name="Caleb T."/>
            <person name="Canada A."/>
            <person name="Cardenas V."/>
            <person name="Carter K."/>
            <person name="Chacko J."/>
            <person name="Chandrabose M.N."/>
            <person name="Chavez D."/>
            <person name="Chavez A."/>
            <person name="Chen L."/>
            <person name="Chu H.-S."/>
            <person name="Claassen K.J."/>
            <person name="Cockrell R."/>
            <person name="Collins M."/>
            <person name="Cooper J.A."/>
            <person name="Cree A."/>
            <person name="Curry S.M."/>
            <person name="Da Y."/>
            <person name="Dao M.D."/>
            <person name="Das B."/>
            <person name="Davila M.-L."/>
            <person name="Davy-Carroll L."/>
            <person name="Denson S."/>
            <person name="Dinh H."/>
            <person name="Ebong V.E."/>
            <person name="Edwards J.R."/>
            <person name="Egan A."/>
            <person name="El-Daye J."/>
            <person name="Escobedo L."/>
            <person name="Fernandez S."/>
            <person name="Fernando P.R."/>
            <person name="Flagg N."/>
            <person name="Forbes L.D."/>
            <person name="Fowler R.G."/>
            <person name="Fu Q."/>
            <person name="Gabisi R.A."/>
            <person name="Ganer J."/>
            <person name="Garbino Pronczuk A."/>
            <person name="Garcia R.M."/>
            <person name="Garner T."/>
            <person name="Garrett T.E."/>
            <person name="Gonzalez D.A."/>
            <person name="Hamid H."/>
            <person name="Hawkins E.S."/>
            <person name="Hirani K."/>
            <person name="Hogues M.E."/>
            <person name="Hollins B."/>
            <person name="Hsiao C.-H."/>
            <person name="Jabil R."/>
            <person name="James M.L."/>
            <person name="Jhangiani S.N."/>
            <person name="Johnson B."/>
            <person name="Johnson Q."/>
            <person name="Joshi V."/>
            <person name="Kalu J.B."/>
            <person name="Kam C."/>
            <person name="Kashfia A."/>
            <person name="Keebler J."/>
            <person name="Kisamo H."/>
            <person name="Kovar C.L."/>
            <person name="Lago L.A."/>
            <person name="Lai C.-Y."/>
            <person name="Laidlaw J."/>
            <person name="Lara F."/>
            <person name="Le T.-K."/>
            <person name="Lee S.L."/>
            <person name="Legall F.H."/>
            <person name="Lemon S.J."/>
            <person name="Lewis L.R."/>
            <person name="Li B."/>
            <person name="Liu Y."/>
            <person name="Liu Y.-S."/>
            <person name="Lopez J."/>
            <person name="Lozado R.J."/>
            <person name="Lu J."/>
            <person name="Madu R.C."/>
            <person name="Maheshwari M."/>
            <person name="Maheshwari R."/>
            <person name="Malloy K."/>
            <person name="Martinez E."/>
            <person name="Mathew T."/>
            <person name="Mercado I.C."/>
            <person name="Mercado C."/>
            <person name="Meyer B."/>
            <person name="Montgomery K."/>
            <person name="Morgan M.B."/>
            <person name="Munidasa M."/>
            <person name="Nazareth L.V."/>
            <person name="Nelson J."/>
            <person name="Ng B.M."/>
            <person name="Nguyen N.B."/>
            <person name="Nguyen P.Q."/>
            <person name="Nguyen T."/>
            <person name="Obregon M."/>
            <person name="Okwuonu G.O."/>
            <person name="Onwere C.G."/>
            <person name="Orozco G."/>
            <person name="Parra A."/>
            <person name="Patel S."/>
            <person name="Patil S."/>
            <person name="Perez A."/>
            <person name="Perez Y."/>
            <person name="Pham C."/>
            <person name="Primus E.L."/>
            <person name="Pu L.-L."/>
            <person name="Puazo M."/>
            <person name="Qin X."/>
            <person name="Quiroz J.B."/>
            <person name="Reese J."/>
            <person name="Richards S."/>
            <person name="Rives C.M."/>
            <person name="Robberts R."/>
            <person name="Ruiz S.J."/>
            <person name="Ruiz M.J."/>
            <person name="Santibanez J."/>
            <person name="Schneider B.W."/>
            <person name="Sisson I."/>
            <person name="Smith M."/>
            <person name="Sodergren E."/>
            <person name="Song X.-Z."/>
            <person name="Song B.B."/>
            <person name="Summersgill H."/>
            <person name="Thelus R."/>
            <person name="Thornton R.D."/>
            <person name="Trejos Z.Y."/>
            <person name="Usmani K."/>
            <person name="Vattathil S."/>
            <person name="Villasana D."/>
            <person name="Walker D.L."/>
            <person name="Wang S."/>
            <person name="Wang K."/>
            <person name="White C.S."/>
            <person name="Williams A.C."/>
            <person name="Williamson J."/>
            <person name="Wilson K."/>
            <person name="Woghiren I.O."/>
            <person name="Woodworth J.R."/>
            <person name="Worley K.C."/>
            <person name="Wright R.A."/>
            <person name="Wu W."/>
            <person name="Young L."/>
            <person name="Zhang L."/>
            <person name="Zhang J."/>
            <person name="Zhu Y."/>
            <person name="Muzny D.M."/>
            <person name="Weinstock G."/>
            <person name="Gibbs R.A."/>
        </authorList>
    </citation>
    <scope>NUCLEOTIDE SEQUENCE [LARGE SCALE GENOMIC DNA]</scope>
    <source>
        <strain evidence="3">LSR1</strain>
    </source>
</reference>
<dbReference type="RefSeq" id="XP_008179900.1">
    <property type="nucleotide sequence ID" value="XM_008181678.3"/>
</dbReference>
<proteinExistence type="predicted"/>
<feature type="signal peptide" evidence="1">
    <location>
        <begin position="1"/>
        <end position="21"/>
    </location>
</feature>
<dbReference type="GeneID" id="103308395"/>
<accession>A0A8R1X196</accession>
<evidence type="ECO:0000313" key="3">
    <source>
        <dbReference type="Proteomes" id="UP000007819"/>
    </source>
</evidence>
<dbReference type="Proteomes" id="UP000007819">
    <property type="component" value="Chromosome A2"/>
</dbReference>
<evidence type="ECO:0000256" key="1">
    <source>
        <dbReference type="SAM" id="SignalP"/>
    </source>
</evidence>